<evidence type="ECO:0000313" key="2">
    <source>
        <dbReference type="EMBL" id="MDX4952045.1"/>
    </source>
</evidence>
<dbReference type="RefSeq" id="WP_013804511.1">
    <property type="nucleotide sequence ID" value="NZ_CP114201.1"/>
</dbReference>
<dbReference type="Pfam" id="PF05973">
    <property type="entry name" value="Gp49"/>
    <property type="match status" value="1"/>
</dbReference>
<accession>A0AAJ2QXT3</accession>
<dbReference type="AlphaFoldDB" id="A0AAJ2QXT3"/>
<dbReference type="EMBL" id="JAWWMZ010000001">
    <property type="protein sequence ID" value="MDX4952045.1"/>
    <property type="molecule type" value="Genomic_DNA"/>
</dbReference>
<evidence type="ECO:0000256" key="1">
    <source>
        <dbReference type="SAM" id="MobiDB-lite"/>
    </source>
</evidence>
<feature type="compositionally biased region" description="Basic residues" evidence="1">
    <location>
        <begin position="106"/>
        <end position="115"/>
    </location>
</feature>
<dbReference type="Proteomes" id="UP001287445">
    <property type="component" value="Unassembled WGS sequence"/>
</dbReference>
<feature type="region of interest" description="Disordered" evidence="1">
    <location>
        <begin position="96"/>
        <end position="115"/>
    </location>
</feature>
<reference evidence="2" key="1">
    <citation type="submission" date="2023-11" db="EMBL/GenBank/DDBJ databases">
        <title>Identification and selenium tolerance of Delftia acidovorans R3-25.</title>
        <authorList>
            <person name="Zhang S."/>
            <person name="Liu Y."/>
            <person name="Guo Y."/>
        </authorList>
    </citation>
    <scope>NUCLEOTIDE SEQUENCE</scope>
    <source>
        <strain evidence="2">R3-25</strain>
    </source>
</reference>
<name>A0AAJ2QXT3_DELAC</name>
<dbReference type="InterPro" id="IPR009241">
    <property type="entry name" value="HigB-like"/>
</dbReference>
<gene>
    <name evidence="2" type="ORF">SGN30_01285</name>
</gene>
<evidence type="ECO:0000313" key="3">
    <source>
        <dbReference type="Proteomes" id="UP001287445"/>
    </source>
</evidence>
<protein>
    <submittedName>
        <fullName evidence="2">Type II toxin-antitoxin system RelE/ParE family toxin</fullName>
    </submittedName>
</protein>
<sequence>MEEPILSVVFYRSDAGKEPVRDWLRELTVEDRKAIGADIKTVQYNWPLGMPVVRKMEPGLWEVRCSIADGIARVLFTAQNGKMVLLHGFIKKSAKTPAPDLTTARNRLKKLRNTP</sequence>
<organism evidence="2 3">
    <name type="scientific">Delftia acidovorans</name>
    <name type="common">Pseudomonas acidovorans</name>
    <name type="synonym">Comamonas acidovorans</name>
    <dbReference type="NCBI Taxonomy" id="80866"/>
    <lineage>
        <taxon>Bacteria</taxon>
        <taxon>Pseudomonadati</taxon>
        <taxon>Pseudomonadota</taxon>
        <taxon>Betaproteobacteria</taxon>
        <taxon>Burkholderiales</taxon>
        <taxon>Comamonadaceae</taxon>
        <taxon>Delftia</taxon>
    </lineage>
</organism>
<comment type="caution">
    <text evidence="2">The sequence shown here is derived from an EMBL/GenBank/DDBJ whole genome shotgun (WGS) entry which is preliminary data.</text>
</comment>
<proteinExistence type="predicted"/>